<dbReference type="InterPro" id="IPR036852">
    <property type="entry name" value="Peptidase_S8/S53_dom_sf"/>
</dbReference>
<dbReference type="InterPro" id="IPR000209">
    <property type="entry name" value="Peptidase_S8/S53_dom"/>
</dbReference>
<evidence type="ECO:0000256" key="5">
    <source>
        <dbReference type="PROSITE-ProRule" id="PRU01240"/>
    </source>
</evidence>
<feature type="active site" description="Charge relay system" evidence="5">
    <location>
        <position position="310"/>
    </location>
</feature>
<dbReference type="PANTHER" id="PTHR43806">
    <property type="entry name" value="PEPTIDASE S8"/>
    <property type="match status" value="1"/>
</dbReference>
<feature type="active site" description="Charge relay system" evidence="5">
    <location>
        <position position="634"/>
    </location>
</feature>
<dbReference type="EMBL" id="MNAO01000194">
    <property type="protein sequence ID" value="OHV15909.1"/>
    <property type="molecule type" value="Genomic_DNA"/>
</dbReference>
<dbReference type="PROSITE" id="PS00138">
    <property type="entry name" value="SUBTILASE_SER"/>
    <property type="match status" value="1"/>
</dbReference>
<comment type="caution">
    <text evidence="7">The sequence shown here is derived from an EMBL/GenBank/DDBJ whole genome shotgun (WGS) entry which is preliminary data.</text>
</comment>
<name>A0A1S1P3W1_METEX</name>
<evidence type="ECO:0000259" key="6">
    <source>
        <dbReference type="Pfam" id="PF00082"/>
    </source>
</evidence>
<protein>
    <recommendedName>
        <fullName evidence="6">Peptidase S8/S53 domain-containing protein</fullName>
    </recommendedName>
</protein>
<gene>
    <name evidence="7" type="ORF">BK022_15690</name>
</gene>
<feature type="active site" description="Charge relay system" evidence="5">
    <location>
        <position position="431"/>
    </location>
</feature>
<dbReference type="GO" id="GO:0006508">
    <property type="term" value="P:proteolysis"/>
    <property type="evidence" value="ECO:0007669"/>
    <property type="project" value="UniProtKB-KW"/>
</dbReference>
<evidence type="ECO:0000256" key="3">
    <source>
        <dbReference type="ARBA" id="ARBA00022801"/>
    </source>
</evidence>
<dbReference type="InterPro" id="IPR022398">
    <property type="entry name" value="Peptidase_S8_His-AS"/>
</dbReference>
<keyword evidence="2 5" id="KW-0645">Protease</keyword>
<dbReference type="AlphaFoldDB" id="A0A1S1P3W1"/>
<dbReference type="SUPFAM" id="SSF52743">
    <property type="entry name" value="Subtilisin-like"/>
    <property type="match status" value="1"/>
</dbReference>
<dbReference type="PANTHER" id="PTHR43806:SF11">
    <property type="entry name" value="CEREVISIN-RELATED"/>
    <property type="match status" value="1"/>
</dbReference>
<dbReference type="Pfam" id="PF00082">
    <property type="entry name" value="Peptidase_S8"/>
    <property type="match status" value="1"/>
</dbReference>
<sequence length="693" mass="75958">MASFRPIPIQLVEHFLLGHAGLGELQRFTQDGGIVADVWLSFAQNLGQPRVILFTPVDGIPAIEAATAVHNALSRYREYRPTEDDPLRSKIGANRKWTNVSPLDSFVTATVYFDELIRVILPMTHWWASKNLEMLRDERQAAAGLRFNLESYISDRLGRARATPRPAPQIVREFLEGSRSSNTKVREATSIVALIGLFAAAGSDARILPEPGPSLHLDKEGPAAWSARHAERIAREAVRELRRSISPTLLPPKIAISANPHATGSAVVQRIFLDRETHLAETEALCTVKADAANRVFDISCRSMTWAIVDSGIAAAHPAFDEYQKGPDGIERRMPGRRRIRATFDLTLIHRIRNLDLTVDDEMARDIIIEDIINDLRRLPGRRDSNFEQGARENLLLIAAQLKRRLLPDWALIEPLIRVLEDDGAGLSSDHGTHVAGILAADWREPGVPGLLEGAEQIVLRGICPDISLYDLRVMHPTNVKNTEFAIIAALEFVRHLNGRAAGPPLIHGVNISLSIPHEVRNYGCGATPVCVACDDLVQSGVVVVAAAGNRGWNERELGFGNFVFCSITDPGNAQRVITVGATHRTKPHTYGVSYFSSRGPTGDGRAKPDLVAPGEKIRGPVRGGADDELDGTSMAAPFVSGAAAMIMARNRELMRNPQRIKEILCASATDLGRERYFQGSGLVDVLRALQSI</sequence>
<dbReference type="Gene3D" id="3.40.50.200">
    <property type="entry name" value="Peptidase S8/S53 domain"/>
    <property type="match status" value="1"/>
</dbReference>
<dbReference type="PRINTS" id="PR00723">
    <property type="entry name" value="SUBTILISIN"/>
</dbReference>
<feature type="domain" description="Peptidase S8/S53" evidence="6">
    <location>
        <begin position="308"/>
        <end position="676"/>
    </location>
</feature>
<dbReference type="PROSITE" id="PS00137">
    <property type="entry name" value="SUBTILASE_HIS"/>
    <property type="match status" value="1"/>
</dbReference>
<comment type="similarity">
    <text evidence="1 5">Belongs to the peptidase S8 family.</text>
</comment>
<accession>A0A1S1P3W1</accession>
<dbReference type="InterPro" id="IPR015500">
    <property type="entry name" value="Peptidase_S8_subtilisin-rel"/>
</dbReference>
<dbReference type="GO" id="GO:0004252">
    <property type="term" value="F:serine-type endopeptidase activity"/>
    <property type="evidence" value="ECO:0007669"/>
    <property type="project" value="UniProtKB-UniRule"/>
</dbReference>
<keyword evidence="4 5" id="KW-0720">Serine protease</keyword>
<reference evidence="7 8" key="1">
    <citation type="submission" date="2016-10" db="EMBL/GenBank/DDBJ databases">
        <title>Draft genome sequence of Methylobacterium extorquens CP3, a seed endophyte of Crotalaria pumila with plant growth-promoting and metal tolerance properties.</title>
        <authorList>
            <person name="Sanchez-Lopez A.S."/>
            <person name="Van Hamme J.D."/>
            <person name="Thijs S."/>
            <person name="Mcammond B.M."/>
            <person name="Stevens V."/>
            <person name="Gonzalez-Chavez M.D.C."/>
            <person name="Vangronsveld J."/>
        </authorList>
    </citation>
    <scope>NUCLEOTIDE SEQUENCE [LARGE SCALE GENOMIC DNA]</scope>
    <source>
        <strain evidence="7 8">CP3</strain>
    </source>
</reference>
<organism evidence="7 8">
    <name type="scientific">Methylorubrum extorquens</name>
    <name type="common">Methylobacterium dichloromethanicum</name>
    <name type="synonym">Methylobacterium extorquens</name>
    <dbReference type="NCBI Taxonomy" id="408"/>
    <lineage>
        <taxon>Bacteria</taxon>
        <taxon>Pseudomonadati</taxon>
        <taxon>Pseudomonadota</taxon>
        <taxon>Alphaproteobacteria</taxon>
        <taxon>Hyphomicrobiales</taxon>
        <taxon>Methylobacteriaceae</taxon>
        <taxon>Methylorubrum</taxon>
    </lineage>
</organism>
<dbReference type="PROSITE" id="PS51892">
    <property type="entry name" value="SUBTILASE"/>
    <property type="match status" value="1"/>
</dbReference>
<dbReference type="InterPro" id="IPR050131">
    <property type="entry name" value="Peptidase_S8_subtilisin-like"/>
</dbReference>
<dbReference type="InterPro" id="IPR023828">
    <property type="entry name" value="Peptidase_S8_Ser-AS"/>
</dbReference>
<keyword evidence="3 5" id="KW-0378">Hydrolase</keyword>
<evidence type="ECO:0000256" key="2">
    <source>
        <dbReference type="ARBA" id="ARBA00022670"/>
    </source>
</evidence>
<dbReference type="Proteomes" id="UP000180215">
    <property type="component" value="Unassembled WGS sequence"/>
</dbReference>
<evidence type="ECO:0000313" key="8">
    <source>
        <dbReference type="Proteomes" id="UP000180215"/>
    </source>
</evidence>
<evidence type="ECO:0000256" key="4">
    <source>
        <dbReference type="ARBA" id="ARBA00022825"/>
    </source>
</evidence>
<evidence type="ECO:0000313" key="7">
    <source>
        <dbReference type="EMBL" id="OHV15909.1"/>
    </source>
</evidence>
<proteinExistence type="inferred from homology"/>
<evidence type="ECO:0000256" key="1">
    <source>
        <dbReference type="ARBA" id="ARBA00011073"/>
    </source>
</evidence>